<sequence length="168" mass="19014">MPKRQREEAPSSSDADMGSETADVHIPEQPPYRPPSEAQSMLVRVTRGCSWNRCTFCGMYKSLTFEARPVEEIEKDLIGLRRFYPQARSIFLADSDSLTHPDLLAVVRSIKQTFPETDRITSYSRLTTLRKLDPGHLRALREAGLTRIHAGLESGSMKVLARVRKGLR</sequence>
<dbReference type="SFLD" id="SFLDG01082">
    <property type="entry name" value="B12-binding_domain_containing"/>
    <property type="match status" value="1"/>
</dbReference>
<dbReference type="SUPFAM" id="SSF102114">
    <property type="entry name" value="Radical SAM enzymes"/>
    <property type="match status" value="1"/>
</dbReference>
<dbReference type="PANTHER" id="PTHR43409">
    <property type="entry name" value="ANAEROBIC MAGNESIUM-PROTOPORPHYRIN IX MONOMETHYL ESTER CYCLASE-RELATED"/>
    <property type="match status" value="1"/>
</dbReference>
<dbReference type="PANTHER" id="PTHR43409:SF4">
    <property type="entry name" value="RADICAL SAM SUPERFAMILY PROTEIN"/>
    <property type="match status" value="1"/>
</dbReference>
<evidence type="ECO:0000313" key="9">
    <source>
        <dbReference type="Proteomes" id="UP001593833"/>
    </source>
</evidence>
<dbReference type="InterPro" id="IPR013785">
    <property type="entry name" value="Aldolase_TIM"/>
</dbReference>
<dbReference type="PROSITE" id="PS51918">
    <property type="entry name" value="RADICAL_SAM"/>
    <property type="match status" value="1"/>
</dbReference>
<keyword evidence="5" id="KW-0411">Iron-sulfur</keyword>
<dbReference type="SFLD" id="SFLDS00029">
    <property type="entry name" value="Radical_SAM"/>
    <property type="match status" value="1"/>
</dbReference>
<dbReference type="InterPro" id="IPR058240">
    <property type="entry name" value="rSAM_sf"/>
</dbReference>
<dbReference type="Proteomes" id="UP001593833">
    <property type="component" value="Unassembled WGS sequence"/>
</dbReference>
<gene>
    <name evidence="8" type="ORF">ACFL6M_06745</name>
</gene>
<comment type="caution">
    <text evidence="8">The sequence shown here is derived from an EMBL/GenBank/DDBJ whole genome shotgun (WGS) entry which is preliminary data.</text>
</comment>
<dbReference type="CDD" id="cd01335">
    <property type="entry name" value="Radical_SAM"/>
    <property type="match status" value="1"/>
</dbReference>
<feature type="region of interest" description="Disordered" evidence="6">
    <location>
        <begin position="1"/>
        <end position="38"/>
    </location>
</feature>
<evidence type="ECO:0000256" key="1">
    <source>
        <dbReference type="ARBA" id="ARBA00001966"/>
    </source>
</evidence>
<proteinExistence type="predicted"/>
<dbReference type="EMBL" id="JBHPKH010000112">
    <property type="protein sequence ID" value="MFC1573280.1"/>
    <property type="molecule type" value="Genomic_DNA"/>
</dbReference>
<evidence type="ECO:0000256" key="6">
    <source>
        <dbReference type="SAM" id="MobiDB-lite"/>
    </source>
</evidence>
<evidence type="ECO:0000313" key="8">
    <source>
        <dbReference type="EMBL" id="MFC1573280.1"/>
    </source>
</evidence>
<keyword evidence="3" id="KW-0479">Metal-binding</keyword>
<evidence type="ECO:0000256" key="3">
    <source>
        <dbReference type="ARBA" id="ARBA00022723"/>
    </source>
</evidence>
<keyword evidence="4" id="KW-0408">Iron</keyword>
<evidence type="ECO:0000256" key="5">
    <source>
        <dbReference type="ARBA" id="ARBA00023014"/>
    </source>
</evidence>
<protein>
    <submittedName>
        <fullName evidence="8">Radical SAM protein</fullName>
    </submittedName>
</protein>
<feature type="non-terminal residue" evidence="8">
    <location>
        <position position="168"/>
    </location>
</feature>
<comment type="cofactor">
    <cofactor evidence="1">
        <name>[4Fe-4S] cluster</name>
        <dbReference type="ChEBI" id="CHEBI:49883"/>
    </cofactor>
</comment>
<evidence type="ECO:0000256" key="2">
    <source>
        <dbReference type="ARBA" id="ARBA00022691"/>
    </source>
</evidence>
<dbReference type="InterPro" id="IPR007197">
    <property type="entry name" value="rSAM"/>
</dbReference>
<organism evidence="8 9">
    <name type="scientific">Eiseniibacteriota bacterium</name>
    <dbReference type="NCBI Taxonomy" id="2212470"/>
    <lineage>
        <taxon>Bacteria</taxon>
        <taxon>Candidatus Eiseniibacteriota</taxon>
    </lineage>
</organism>
<name>A0ABV6YLT7_UNCEI</name>
<keyword evidence="9" id="KW-1185">Reference proteome</keyword>
<accession>A0ABV6YLT7</accession>
<evidence type="ECO:0000259" key="7">
    <source>
        <dbReference type="PROSITE" id="PS51918"/>
    </source>
</evidence>
<dbReference type="SFLD" id="SFLDG01095">
    <property type="entry name" value="Uncharacterised_Radical_SAM_Su"/>
    <property type="match status" value="1"/>
</dbReference>
<dbReference type="InterPro" id="IPR051198">
    <property type="entry name" value="BchE-like"/>
</dbReference>
<feature type="domain" description="Radical SAM core" evidence="7">
    <location>
        <begin position="35"/>
        <end position="168"/>
    </location>
</feature>
<evidence type="ECO:0000256" key="4">
    <source>
        <dbReference type="ARBA" id="ARBA00023004"/>
    </source>
</evidence>
<keyword evidence="2" id="KW-0949">S-adenosyl-L-methionine</keyword>
<dbReference type="Pfam" id="PF04055">
    <property type="entry name" value="Radical_SAM"/>
    <property type="match status" value="1"/>
</dbReference>
<dbReference type="Gene3D" id="3.20.20.70">
    <property type="entry name" value="Aldolase class I"/>
    <property type="match status" value="1"/>
</dbReference>
<reference evidence="8 9" key="1">
    <citation type="submission" date="2024-09" db="EMBL/GenBank/DDBJ databases">
        <authorList>
            <person name="D'Angelo T."/>
        </authorList>
    </citation>
    <scope>NUCLEOTIDE SEQUENCE [LARGE SCALE GENOMIC DNA]</scope>
    <source>
        <strain evidence="8">SAG AM-320-E07</strain>
    </source>
</reference>